<dbReference type="PANTHER" id="PTHR21666">
    <property type="entry name" value="PEPTIDASE-RELATED"/>
    <property type="match status" value="1"/>
</dbReference>
<dbReference type="Gene3D" id="2.70.70.10">
    <property type="entry name" value="Glucose Permease (Domain IIA)"/>
    <property type="match status" value="1"/>
</dbReference>
<dbReference type="InterPro" id="IPR011055">
    <property type="entry name" value="Dup_hybrid_motif"/>
</dbReference>
<dbReference type="InterPro" id="IPR016047">
    <property type="entry name" value="M23ase_b-sheet_dom"/>
</dbReference>
<dbReference type="Gene3D" id="6.10.250.3150">
    <property type="match status" value="1"/>
</dbReference>
<dbReference type="Pfam" id="PF01551">
    <property type="entry name" value="Peptidase_M23"/>
    <property type="match status" value="1"/>
</dbReference>
<feature type="coiled-coil region" evidence="2">
    <location>
        <begin position="60"/>
        <end position="150"/>
    </location>
</feature>
<comment type="caution">
    <text evidence="7">The sequence shown here is derived from an EMBL/GenBank/DDBJ whole genome shotgun (WGS) entry which is preliminary data.</text>
</comment>
<dbReference type="SUPFAM" id="SSF57997">
    <property type="entry name" value="Tropomyosin"/>
    <property type="match status" value="1"/>
</dbReference>
<dbReference type="InterPro" id="IPR057309">
    <property type="entry name" value="PcsB_CC"/>
</dbReference>
<evidence type="ECO:0000313" key="7">
    <source>
        <dbReference type="EMBL" id="HIU69799.1"/>
    </source>
</evidence>
<feature type="domain" description="Peptidoglycan hydrolase PcsB coiled-coil" evidence="6">
    <location>
        <begin position="144"/>
        <end position="214"/>
    </location>
</feature>
<reference evidence="7" key="2">
    <citation type="journal article" date="2021" name="PeerJ">
        <title>Extensive microbial diversity within the chicken gut microbiome revealed by metagenomics and culture.</title>
        <authorList>
            <person name="Gilroy R."/>
            <person name="Ravi A."/>
            <person name="Getino M."/>
            <person name="Pursley I."/>
            <person name="Horton D.L."/>
            <person name="Alikhan N.F."/>
            <person name="Baker D."/>
            <person name="Gharbi K."/>
            <person name="Hall N."/>
            <person name="Watson M."/>
            <person name="Adriaenssens E.M."/>
            <person name="Foster-Nyarko E."/>
            <person name="Jarju S."/>
            <person name="Secka A."/>
            <person name="Antonio M."/>
            <person name="Oren A."/>
            <person name="Chaudhuri R.R."/>
            <person name="La Ragione R."/>
            <person name="Hildebrand F."/>
            <person name="Pallen M.J."/>
        </authorList>
    </citation>
    <scope>NUCLEOTIDE SEQUENCE</scope>
    <source>
        <strain evidence="7">CHK176-6737</strain>
    </source>
</reference>
<protein>
    <submittedName>
        <fullName evidence="7">Peptidoglycan DD-metalloendopeptidase family protein</fullName>
    </submittedName>
</protein>
<dbReference type="InterPro" id="IPR050570">
    <property type="entry name" value="Cell_wall_metabolism_enzyme"/>
</dbReference>
<evidence type="ECO:0000256" key="2">
    <source>
        <dbReference type="SAM" id="Coils"/>
    </source>
</evidence>
<dbReference type="SUPFAM" id="SSF51261">
    <property type="entry name" value="Duplicated hybrid motif"/>
    <property type="match status" value="1"/>
</dbReference>
<name>A0A9D1SP47_9FIRM</name>
<evidence type="ECO:0000259" key="6">
    <source>
        <dbReference type="Pfam" id="PF24568"/>
    </source>
</evidence>
<evidence type="ECO:0000259" key="5">
    <source>
        <dbReference type="Pfam" id="PF01551"/>
    </source>
</evidence>
<feature type="domain" description="M23ase beta-sheet core" evidence="5">
    <location>
        <begin position="364"/>
        <end position="464"/>
    </location>
</feature>
<dbReference type="Proteomes" id="UP000824125">
    <property type="component" value="Unassembled WGS sequence"/>
</dbReference>
<keyword evidence="2" id="KW-0175">Coiled coil</keyword>
<keyword evidence="1 4" id="KW-0732">Signal</keyword>
<dbReference type="Pfam" id="PF24568">
    <property type="entry name" value="CC_PcsB"/>
    <property type="match status" value="1"/>
</dbReference>
<feature type="region of interest" description="Disordered" evidence="3">
    <location>
        <begin position="26"/>
        <end position="54"/>
    </location>
</feature>
<accession>A0A9D1SP47</accession>
<organism evidence="7 8">
    <name type="scientific">Candidatus Scybalenecus merdavium</name>
    <dbReference type="NCBI Taxonomy" id="2840939"/>
    <lineage>
        <taxon>Bacteria</taxon>
        <taxon>Bacillati</taxon>
        <taxon>Bacillota</taxon>
        <taxon>Clostridia</taxon>
        <taxon>Eubacteriales</taxon>
        <taxon>Oscillospiraceae</taxon>
        <taxon>Oscillospiraceae incertae sedis</taxon>
        <taxon>Candidatus Scybalenecus</taxon>
    </lineage>
</organism>
<dbReference type="EMBL" id="DVNM01000042">
    <property type="protein sequence ID" value="HIU69799.1"/>
    <property type="molecule type" value="Genomic_DNA"/>
</dbReference>
<dbReference type="GO" id="GO:0004222">
    <property type="term" value="F:metalloendopeptidase activity"/>
    <property type="evidence" value="ECO:0007669"/>
    <property type="project" value="TreeGrafter"/>
</dbReference>
<evidence type="ECO:0000256" key="1">
    <source>
        <dbReference type="ARBA" id="ARBA00022729"/>
    </source>
</evidence>
<proteinExistence type="predicted"/>
<evidence type="ECO:0000256" key="3">
    <source>
        <dbReference type="SAM" id="MobiDB-lite"/>
    </source>
</evidence>
<dbReference type="CDD" id="cd12797">
    <property type="entry name" value="M23_peptidase"/>
    <property type="match status" value="1"/>
</dbReference>
<sequence length="469" mass="51306">MMCMVLLAAGISAYAADNPLAGDLPLDNSTTAAGEGTTASQGTTSGETTTQDTRPFEEQLSDIRTHIAEMDKLIAEAEKESKGTLEYIDLIDNRIGYLNEELTLYENEIVSLQEKIDTYQTRIDENTKEIEKVEKEVSSAEAQISQLQEQFSATYELFSARARAMYISGDFSILSLLFTSGDLATLLTRLEMVSEVATSDADLMQQIENQTDELILKQDGLAQKEAQLQQKKDQLSSDQAVLRNAQNSLTSNQSTLALKKAQLADERAMSDQLLYEYTSKTQMYTEYRNIDEEAEASVQADIEAVINGFDREVTTYDYDDVEIGDGDNGYHNVSGTNAVLNMTYPVPGHTKVSAGFPNYSDGSYHGGIDFPCATGTTVVAAQSGTVIDVKRLTDSYGYYIIIYHGKDANGRSVATLYAHNSSLLVSVGDVVSKGETIARSGSTGNSTGPHCHFEVRINGSRVNPTYYLS</sequence>
<feature type="signal peptide" evidence="4">
    <location>
        <begin position="1"/>
        <end position="15"/>
    </location>
</feature>
<evidence type="ECO:0000256" key="4">
    <source>
        <dbReference type="SAM" id="SignalP"/>
    </source>
</evidence>
<gene>
    <name evidence="7" type="ORF">IAD23_07580</name>
</gene>
<evidence type="ECO:0000313" key="8">
    <source>
        <dbReference type="Proteomes" id="UP000824125"/>
    </source>
</evidence>
<dbReference type="PANTHER" id="PTHR21666:SF270">
    <property type="entry name" value="MUREIN HYDROLASE ACTIVATOR ENVC"/>
    <property type="match status" value="1"/>
</dbReference>
<feature type="chain" id="PRO_5038789457" evidence="4">
    <location>
        <begin position="16"/>
        <end position="469"/>
    </location>
</feature>
<reference evidence="7" key="1">
    <citation type="submission" date="2020-10" db="EMBL/GenBank/DDBJ databases">
        <authorList>
            <person name="Gilroy R."/>
        </authorList>
    </citation>
    <scope>NUCLEOTIDE SEQUENCE</scope>
    <source>
        <strain evidence="7">CHK176-6737</strain>
    </source>
</reference>
<feature type="compositionally biased region" description="Low complexity" evidence="3">
    <location>
        <begin position="29"/>
        <end position="51"/>
    </location>
</feature>
<dbReference type="AlphaFoldDB" id="A0A9D1SP47"/>